<protein>
    <submittedName>
        <fullName evidence="2">Uncharacterized protein</fullName>
    </submittedName>
</protein>
<evidence type="ECO:0000256" key="1">
    <source>
        <dbReference type="SAM" id="SignalP"/>
    </source>
</evidence>
<dbReference type="AlphaFoldDB" id="A0A848KYQ3"/>
<name>A0A848KYQ3_9ACTN</name>
<evidence type="ECO:0000313" key="2">
    <source>
        <dbReference type="EMBL" id="NMO03499.1"/>
    </source>
</evidence>
<keyword evidence="1" id="KW-0732">Signal</keyword>
<dbReference type="Proteomes" id="UP000550729">
    <property type="component" value="Unassembled WGS sequence"/>
</dbReference>
<proteinExistence type="predicted"/>
<organism evidence="2 3">
    <name type="scientific">Gordonia asplenii</name>
    <dbReference type="NCBI Taxonomy" id="2725283"/>
    <lineage>
        <taxon>Bacteria</taxon>
        <taxon>Bacillati</taxon>
        <taxon>Actinomycetota</taxon>
        <taxon>Actinomycetes</taxon>
        <taxon>Mycobacteriales</taxon>
        <taxon>Gordoniaceae</taxon>
        <taxon>Gordonia</taxon>
    </lineage>
</organism>
<feature type="signal peptide" evidence="1">
    <location>
        <begin position="1"/>
        <end position="30"/>
    </location>
</feature>
<feature type="chain" id="PRO_5032511296" evidence="1">
    <location>
        <begin position="31"/>
        <end position="152"/>
    </location>
</feature>
<comment type="caution">
    <text evidence="2">The sequence shown here is derived from an EMBL/GenBank/DDBJ whole genome shotgun (WGS) entry which is preliminary data.</text>
</comment>
<evidence type="ECO:0000313" key="3">
    <source>
        <dbReference type="Proteomes" id="UP000550729"/>
    </source>
</evidence>
<dbReference type="EMBL" id="JABBNB010000024">
    <property type="protein sequence ID" value="NMO03499.1"/>
    <property type="molecule type" value="Genomic_DNA"/>
</dbReference>
<keyword evidence="3" id="KW-1185">Reference proteome</keyword>
<accession>A0A848KYQ3</accession>
<gene>
    <name evidence="2" type="ORF">HH308_19985</name>
</gene>
<reference evidence="2 3" key="1">
    <citation type="submission" date="2020-04" db="EMBL/GenBank/DDBJ databases">
        <title>Gordonia sp. nov. TBRC 11910.</title>
        <authorList>
            <person name="Suriyachadkun C."/>
        </authorList>
    </citation>
    <scope>NUCLEOTIDE SEQUENCE [LARGE SCALE GENOMIC DNA]</scope>
    <source>
        <strain evidence="2 3">TBRC 11910</strain>
    </source>
</reference>
<sequence length="152" mass="15520">MKTSQRITAGVAGLAATVGIALGAAGVANAGTMPVTHPGEPTTTMTITNRSAQPEFLMGSSTGGTGHWINGPRGYLAPGATETVTAVAPTGDYLTVNVVYRVGMVGPKANYEVENMKGNVNTAMSGVSGGHHFLNAHVSSGYPNVNADFTQW</sequence>
<dbReference type="RefSeq" id="WP_170196008.1">
    <property type="nucleotide sequence ID" value="NZ_JABBNB010000024.1"/>
</dbReference>